<evidence type="ECO:0000313" key="2">
    <source>
        <dbReference type="Proteomes" id="UP000683360"/>
    </source>
</evidence>
<keyword evidence="2" id="KW-1185">Reference proteome</keyword>
<evidence type="ECO:0008006" key="3">
    <source>
        <dbReference type="Google" id="ProtNLM"/>
    </source>
</evidence>
<comment type="caution">
    <text evidence="1">The sequence shown here is derived from an EMBL/GenBank/DDBJ whole genome shotgun (WGS) entry which is preliminary data.</text>
</comment>
<organism evidence="1 2">
    <name type="scientific">Mytilus edulis</name>
    <name type="common">Blue mussel</name>
    <dbReference type="NCBI Taxonomy" id="6550"/>
    <lineage>
        <taxon>Eukaryota</taxon>
        <taxon>Metazoa</taxon>
        <taxon>Spiralia</taxon>
        <taxon>Lophotrochozoa</taxon>
        <taxon>Mollusca</taxon>
        <taxon>Bivalvia</taxon>
        <taxon>Autobranchia</taxon>
        <taxon>Pteriomorphia</taxon>
        <taxon>Mytilida</taxon>
        <taxon>Mytiloidea</taxon>
        <taxon>Mytilidae</taxon>
        <taxon>Mytilinae</taxon>
        <taxon>Mytilus</taxon>
    </lineage>
</organism>
<protein>
    <recommendedName>
        <fullName evidence="3">C3H1-type domain-containing protein</fullName>
    </recommendedName>
</protein>
<dbReference type="SUPFAM" id="SSF56219">
    <property type="entry name" value="DNase I-like"/>
    <property type="match status" value="1"/>
</dbReference>
<dbReference type="OrthoDB" id="5963756at2759"/>
<dbReference type="GO" id="GO:0003824">
    <property type="term" value="F:catalytic activity"/>
    <property type="evidence" value="ECO:0007669"/>
    <property type="project" value="InterPro"/>
</dbReference>
<sequence>MDLYQSQNLGKKIKGLRDIAGGIIVYIKKQIYPGIEYLKDGSQSPNRMWLKLNKTFFGTGTHIYLCAVYIPPLNSTHTADDLLNLEAEIANYSKYGDIALIGDFNARTGEQADYIENENNSIQFLQDMLPQDYDLDSPIKRNNLDILNQQGNNLLNMCLSSRLRILNGRYLGDSLGYHTYFSKNGCSTVDYAILSKDLLPSVEYFCTSDLNFLSDHVQISFKLKCDIKQYINKKDFNNNNMKKFTTYRWTDVSHGKMYEALNSDEVKNKILNFEITHFVRNEKGINEASKSLTEILDNVASKTCIIKVPIKQKKSKIKKNPWSDNELKDLKSKINNLGKKLKHKPFDRNLKQQFFETAKYLKKASKKKKIQYQQQMIEKLSNLQTKDPQQFWKLLKSLRNNMNTTEINMKSDNLTNHFQKQGLWNKPCDKAEDEINLFLKNKESENRFNEITDSPITISETVHLEDSGEVPCEIKQQAINVRSLIERTVEEQSLVKQEMNSTINWYFNRGLGWKLYDEQFRLRRSQEPAGSWSVIDTELWLLYMQPAGPINGPEFNIAQKPTNNFLKCYAYNYNGTCTQQYCTYKHACLKCSGVHPVIYCTNSKVTNSNNPQSPGIVQRFRSVRPQAPQKTASISLYGSF</sequence>
<dbReference type="EMBL" id="CAJPWZ010002221">
    <property type="protein sequence ID" value="CAG2233896.1"/>
    <property type="molecule type" value="Genomic_DNA"/>
</dbReference>
<proteinExistence type="predicted"/>
<accession>A0A8S3TK83</accession>
<name>A0A8S3TK83_MYTED</name>
<dbReference type="PANTHER" id="PTHR35558">
    <property type="entry name" value="SGNH_HYDRO DOMAIN-CONTAINING PROTEIN"/>
    <property type="match status" value="1"/>
</dbReference>
<dbReference type="Gene3D" id="3.60.10.10">
    <property type="entry name" value="Endonuclease/exonuclease/phosphatase"/>
    <property type="match status" value="1"/>
</dbReference>
<gene>
    <name evidence="1" type="ORF">MEDL_46567</name>
</gene>
<dbReference type="Proteomes" id="UP000683360">
    <property type="component" value="Unassembled WGS sequence"/>
</dbReference>
<dbReference type="InterPro" id="IPR036691">
    <property type="entry name" value="Endo/exonu/phosph_ase_sf"/>
</dbReference>
<evidence type="ECO:0000313" key="1">
    <source>
        <dbReference type="EMBL" id="CAG2233896.1"/>
    </source>
</evidence>
<reference evidence="1" key="1">
    <citation type="submission" date="2021-03" db="EMBL/GenBank/DDBJ databases">
        <authorList>
            <person name="Bekaert M."/>
        </authorList>
    </citation>
    <scope>NUCLEOTIDE SEQUENCE</scope>
</reference>
<dbReference type="PANTHER" id="PTHR35558:SF1">
    <property type="entry name" value="ENDONUCLEASE_EXONUCLEASE_PHOSPHATASE DOMAIN-CONTAINING PROTEIN"/>
    <property type="match status" value="1"/>
</dbReference>
<dbReference type="AlphaFoldDB" id="A0A8S3TK83"/>